<accession>A0A9D4EJX1</accession>
<protein>
    <recommendedName>
        <fullName evidence="4">Secreted protein</fullName>
    </recommendedName>
</protein>
<keyword evidence="3" id="KW-1185">Reference proteome</keyword>
<reference evidence="2" key="1">
    <citation type="journal article" date="2019" name="bioRxiv">
        <title>The Genome of the Zebra Mussel, Dreissena polymorpha: A Resource for Invasive Species Research.</title>
        <authorList>
            <person name="McCartney M.A."/>
            <person name="Auch B."/>
            <person name="Kono T."/>
            <person name="Mallez S."/>
            <person name="Zhang Y."/>
            <person name="Obille A."/>
            <person name="Becker A."/>
            <person name="Abrahante J.E."/>
            <person name="Garbe J."/>
            <person name="Badalamenti J.P."/>
            <person name="Herman A."/>
            <person name="Mangelson H."/>
            <person name="Liachko I."/>
            <person name="Sullivan S."/>
            <person name="Sone E.D."/>
            <person name="Koren S."/>
            <person name="Silverstein K.A.T."/>
            <person name="Beckman K.B."/>
            <person name="Gohl D.M."/>
        </authorList>
    </citation>
    <scope>NUCLEOTIDE SEQUENCE</scope>
    <source>
        <strain evidence="2">Duluth1</strain>
        <tissue evidence="2">Whole animal</tissue>
    </source>
</reference>
<name>A0A9D4EJX1_DREPO</name>
<reference evidence="2" key="2">
    <citation type="submission" date="2020-11" db="EMBL/GenBank/DDBJ databases">
        <authorList>
            <person name="McCartney M.A."/>
            <person name="Auch B."/>
            <person name="Kono T."/>
            <person name="Mallez S."/>
            <person name="Becker A."/>
            <person name="Gohl D.M."/>
            <person name="Silverstein K.A.T."/>
            <person name="Koren S."/>
            <person name="Bechman K.B."/>
            <person name="Herman A."/>
            <person name="Abrahante J.E."/>
            <person name="Garbe J."/>
        </authorList>
    </citation>
    <scope>NUCLEOTIDE SEQUENCE</scope>
    <source>
        <strain evidence="2">Duluth1</strain>
        <tissue evidence="2">Whole animal</tissue>
    </source>
</reference>
<proteinExistence type="predicted"/>
<evidence type="ECO:0000313" key="3">
    <source>
        <dbReference type="Proteomes" id="UP000828390"/>
    </source>
</evidence>
<gene>
    <name evidence="2" type="ORF">DPMN_159930</name>
</gene>
<feature type="signal peptide" evidence="1">
    <location>
        <begin position="1"/>
        <end position="36"/>
    </location>
</feature>
<evidence type="ECO:0000313" key="2">
    <source>
        <dbReference type="EMBL" id="KAH3782019.1"/>
    </source>
</evidence>
<evidence type="ECO:0000256" key="1">
    <source>
        <dbReference type="SAM" id="SignalP"/>
    </source>
</evidence>
<comment type="caution">
    <text evidence="2">The sequence shown here is derived from an EMBL/GenBank/DDBJ whole genome shotgun (WGS) entry which is preliminary data.</text>
</comment>
<dbReference type="AlphaFoldDB" id="A0A9D4EJX1"/>
<feature type="chain" id="PRO_5039721868" description="Secreted protein" evidence="1">
    <location>
        <begin position="37"/>
        <end position="115"/>
    </location>
</feature>
<sequence length="115" mass="12799">MYPAGQRQSLMPAGGGSWSHLSLCLFCLGCDRRAAAQEEKSGRNGHYYFIGSAGTIPSLCGVVPKGQKWEECCAVPFRDVDEPTSSLEDDEDVWCHPDEDSSRCQREYCIKCRCK</sequence>
<organism evidence="2 3">
    <name type="scientific">Dreissena polymorpha</name>
    <name type="common">Zebra mussel</name>
    <name type="synonym">Mytilus polymorpha</name>
    <dbReference type="NCBI Taxonomy" id="45954"/>
    <lineage>
        <taxon>Eukaryota</taxon>
        <taxon>Metazoa</taxon>
        <taxon>Spiralia</taxon>
        <taxon>Lophotrochozoa</taxon>
        <taxon>Mollusca</taxon>
        <taxon>Bivalvia</taxon>
        <taxon>Autobranchia</taxon>
        <taxon>Heteroconchia</taxon>
        <taxon>Euheterodonta</taxon>
        <taxon>Imparidentia</taxon>
        <taxon>Neoheterodontei</taxon>
        <taxon>Myida</taxon>
        <taxon>Dreissenoidea</taxon>
        <taxon>Dreissenidae</taxon>
        <taxon>Dreissena</taxon>
    </lineage>
</organism>
<evidence type="ECO:0008006" key="4">
    <source>
        <dbReference type="Google" id="ProtNLM"/>
    </source>
</evidence>
<dbReference type="EMBL" id="JAIWYP010000008">
    <property type="protein sequence ID" value="KAH3782019.1"/>
    <property type="molecule type" value="Genomic_DNA"/>
</dbReference>
<keyword evidence="1" id="KW-0732">Signal</keyword>
<dbReference type="Proteomes" id="UP000828390">
    <property type="component" value="Unassembled WGS sequence"/>
</dbReference>